<feature type="transmembrane region" description="Helical" evidence="9">
    <location>
        <begin position="20"/>
        <end position="38"/>
    </location>
</feature>
<dbReference type="AlphaFoldDB" id="A0A1V2ZZQ3"/>
<comment type="subcellular location">
    <subcellularLocation>
        <location evidence="1 9">Cell membrane</location>
        <topology evidence="1 9">Multi-pass membrane protein</topology>
    </subcellularLocation>
</comment>
<evidence type="ECO:0000256" key="1">
    <source>
        <dbReference type="ARBA" id="ARBA00004651"/>
    </source>
</evidence>
<dbReference type="PANTHER" id="PTHR30081:SF8">
    <property type="entry name" value="PROTEIN TRANSLOCASE SUBUNIT SECF"/>
    <property type="match status" value="1"/>
</dbReference>
<feature type="transmembrane region" description="Helical" evidence="9">
    <location>
        <begin position="192"/>
        <end position="213"/>
    </location>
</feature>
<comment type="similarity">
    <text evidence="9">Belongs to the SecD/SecF family. SecF subfamily.</text>
</comment>
<organism evidence="11 12">
    <name type="scientific">Thioalkalivibrio halophilus</name>
    <dbReference type="NCBI Taxonomy" id="252474"/>
    <lineage>
        <taxon>Bacteria</taxon>
        <taxon>Pseudomonadati</taxon>
        <taxon>Pseudomonadota</taxon>
        <taxon>Gammaproteobacteria</taxon>
        <taxon>Chromatiales</taxon>
        <taxon>Ectothiorhodospiraceae</taxon>
        <taxon>Thioalkalivibrio</taxon>
    </lineage>
</organism>
<keyword evidence="8 9" id="KW-0472">Membrane</keyword>
<comment type="caution">
    <text evidence="11">The sequence shown here is derived from an EMBL/GenBank/DDBJ whole genome shotgun (WGS) entry which is preliminary data.</text>
</comment>
<evidence type="ECO:0000259" key="10">
    <source>
        <dbReference type="Pfam" id="PF02355"/>
    </source>
</evidence>
<dbReference type="Proteomes" id="UP000189177">
    <property type="component" value="Unassembled WGS sequence"/>
</dbReference>
<dbReference type="GO" id="GO:0015450">
    <property type="term" value="F:protein-transporting ATPase activity"/>
    <property type="evidence" value="ECO:0007669"/>
    <property type="project" value="InterPro"/>
</dbReference>
<dbReference type="NCBIfam" id="TIGR00966">
    <property type="entry name" value="transloc_SecF"/>
    <property type="match status" value="1"/>
</dbReference>
<dbReference type="InterPro" id="IPR005665">
    <property type="entry name" value="SecF_bac"/>
</dbReference>
<dbReference type="InterPro" id="IPR048634">
    <property type="entry name" value="SecD_SecF_C"/>
</dbReference>
<evidence type="ECO:0000256" key="8">
    <source>
        <dbReference type="ARBA" id="ARBA00023136"/>
    </source>
</evidence>
<dbReference type="GO" id="GO:0065002">
    <property type="term" value="P:intracellular protein transmembrane transport"/>
    <property type="evidence" value="ECO:0007669"/>
    <property type="project" value="UniProtKB-UniRule"/>
</dbReference>
<dbReference type="GO" id="GO:0043952">
    <property type="term" value="P:protein transport by the Sec complex"/>
    <property type="evidence" value="ECO:0007669"/>
    <property type="project" value="UniProtKB-UniRule"/>
</dbReference>
<evidence type="ECO:0000256" key="4">
    <source>
        <dbReference type="ARBA" id="ARBA00022692"/>
    </source>
</evidence>
<feature type="transmembrane region" description="Helical" evidence="9">
    <location>
        <begin position="141"/>
        <end position="158"/>
    </location>
</feature>
<dbReference type="EMBL" id="MUZR01000013">
    <property type="protein sequence ID" value="OOC10580.1"/>
    <property type="molecule type" value="Genomic_DNA"/>
</dbReference>
<keyword evidence="4 9" id="KW-0812">Transmembrane</keyword>
<keyword evidence="7 9" id="KW-0811">Translocation</keyword>
<sequence length="316" mass="34203">MLPHLNFAESNFDFLGKRRVTLVISVVLILLSVLMLATRGINFGIDFTGGTLVEVGYPEAVELDPIRETINEGGFQGAQVQTFGTARDVLIRLPPREDEPDEAALSNQVMQLLEAGGPEGAELRRVEFVGPSVGEELREQGGLAMIYALAGILIYVAVRFEWRFAAGSVLALVHDVVITLGIFSALQLEFDLGVLAAVLAVIGYSLNDTIVVYDRIRENFRVLRKQGTEFVMNNAVNKTLARTIVTSMTTLLVLFALFFLGGAALQNFSVALIIGVIVGTYSSIFIAATAALMLGVDRQVLLPVKKEGADEEDATP</sequence>
<dbReference type="STRING" id="252474.B1A74_04670"/>
<keyword evidence="3 9" id="KW-1003">Cell membrane</keyword>
<dbReference type="OrthoDB" id="9774769at2"/>
<evidence type="ECO:0000256" key="6">
    <source>
        <dbReference type="ARBA" id="ARBA00022989"/>
    </source>
</evidence>
<evidence type="ECO:0000256" key="2">
    <source>
        <dbReference type="ARBA" id="ARBA00022448"/>
    </source>
</evidence>
<dbReference type="Gene3D" id="1.20.1640.10">
    <property type="entry name" value="Multidrug efflux transporter AcrB transmembrane domain"/>
    <property type="match status" value="1"/>
</dbReference>
<evidence type="ECO:0000256" key="9">
    <source>
        <dbReference type="HAMAP-Rule" id="MF_01464"/>
    </source>
</evidence>
<dbReference type="NCBIfam" id="TIGR00916">
    <property type="entry name" value="2A0604s01"/>
    <property type="match status" value="1"/>
</dbReference>
<keyword evidence="6 9" id="KW-1133">Transmembrane helix</keyword>
<dbReference type="HAMAP" id="MF_01464_B">
    <property type="entry name" value="SecF_B"/>
    <property type="match status" value="1"/>
</dbReference>
<evidence type="ECO:0000256" key="7">
    <source>
        <dbReference type="ARBA" id="ARBA00023010"/>
    </source>
</evidence>
<feature type="domain" description="Protein export membrane protein SecD/SecF C-terminal" evidence="10">
    <location>
        <begin position="120"/>
        <end position="295"/>
    </location>
</feature>
<dbReference type="RefSeq" id="WP_077243913.1">
    <property type="nucleotide sequence ID" value="NZ_MUZR01000013.1"/>
</dbReference>
<evidence type="ECO:0000256" key="3">
    <source>
        <dbReference type="ARBA" id="ARBA00022475"/>
    </source>
</evidence>
<dbReference type="PRINTS" id="PR01755">
    <property type="entry name" value="SECFTRNLCASE"/>
</dbReference>
<feature type="transmembrane region" description="Helical" evidence="9">
    <location>
        <begin position="271"/>
        <end position="296"/>
    </location>
</feature>
<evidence type="ECO:0000256" key="5">
    <source>
        <dbReference type="ARBA" id="ARBA00022927"/>
    </source>
</evidence>
<reference evidence="11 12" key="1">
    <citation type="submission" date="2017-02" db="EMBL/GenBank/DDBJ databases">
        <title>Genomic diversity within the haloalkaliphilic genus Thioalkalivibrio.</title>
        <authorList>
            <person name="Ahn A.-C."/>
            <person name="Meier-Kolthoff J."/>
            <person name="Overmars L."/>
            <person name="Richter M."/>
            <person name="Woyke T."/>
            <person name="Sorokin D.Y."/>
            <person name="Muyzer G."/>
        </authorList>
    </citation>
    <scope>NUCLEOTIDE SEQUENCE [LARGE SCALE GENOMIC DNA]</scope>
    <source>
        <strain evidence="11 12">HL17</strain>
    </source>
</reference>
<gene>
    <name evidence="9" type="primary">secF</name>
    <name evidence="11" type="ORF">B1A74_04670</name>
</gene>
<dbReference type="GO" id="GO:0005886">
    <property type="term" value="C:plasma membrane"/>
    <property type="evidence" value="ECO:0007669"/>
    <property type="project" value="UniProtKB-SubCell"/>
</dbReference>
<name>A0A1V2ZZQ3_9GAMM</name>
<comment type="function">
    <text evidence="9">Part of the Sec protein translocase complex. Interacts with the SecYEG preprotein conducting channel. SecDF uses the proton motive force (PMF) to complete protein translocation after the ATP-dependent function of SecA.</text>
</comment>
<dbReference type="GO" id="GO:0006605">
    <property type="term" value="P:protein targeting"/>
    <property type="evidence" value="ECO:0007669"/>
    <property type="project" value="UniProtKB-UniRule"/>
</dbReference>
<protein>
    <recommendedName>
        <fullName evidence="9">Protein-export membrane protein SecF</fullName>
    </recommendedName>
</protein>
<dbReference type="InterPro" id="IPR022646">
    <property type="entry name" value="SecD/SecF_CS"/>
</dbReference>
<dbReference type="InterPro" id="IPR022645">
    <property type="entry name" value="SecD/SecF_bac"/>
</dbReference>
<accession>A0A1V2ZZQ3</accession>
<dbReference type="InterPro" id="IPR022813">
    <property type="entry name" value="SecD/SecF_arch_bac"/>
</dbReference>
<keyword evidence="5 9" id="KW-0653">Protein transport</keyword>
<dbReference type="SUPFAM" id="SSF82866">
    <property type="entry name" value="Multidrug efflux transporter AcrB transmembrane domain"/>
    <property type="match status" value="1"/>
</dbReference>
<proteinExistence type="inferred from homology"/>
<dbReference type="InterPro" id="IPR055344">
    <property type="entry name" value="SecD_SecF_C_bact"/>
</dbReference>
<comment type="subunit">
    <text evidence="9">Forms a complex with SecD. Part of the essential Sec protein translocation apparatus which comprises SecA, SecYEG and auxiliary proteins SecDF-YajC and YidC.</text>
</comment>
<keyword evidence="2 9" id="KW-0813">Transport</keyword>
<evidence type="ECO:0000313" key="12">
    <source>
        <dbReference type="Proteomes" id="UP000189177"/>
    </source>
</evidence>
<dbReference type="PANTHER" id="PTHR30081">
    <property type="entry name" value="PROTEIN-EXPORT MEMBRANE PROTEIN SEC"/>
    <property type="match status" value="1"/>
</dbReference>
<feature type="transmembrane region" description="Helical" evidence="9">
    <location>
        <begin position="244"/>
        <end position="265"/>
    </location>
</feature>
<dbReference type="Pfam" id="PF02355">
    <property type="entry name" value="SecD_SecF_C"/>
    <property type="match status" value="1"/>
</dbReference>
<evidence type="ECO:0000313" key="11">
    <source>
        <dbReference type="EMBL" id="OOC10580.1"/>
    </source>
</evidence>
<dbReference type="Pfam" id="PF07549">
    <property type="entry name" value="Sec_GG"/>
    <property type="match status" value="1"/>
</dbReference>
<keyword evidence="12" id="KW-1185">Reference proteome</keyword>
<feature type="transmembrane region" description="Helical" evidence="9">
    <location>
        <begin position="165"/>
        <end position="186"/>
    </location>
</feature>